<evidence type="ECO:0000256" key="10">
    <source>
        <dbReference type="SAM" id="MobiDB-lite"/>
    </source>
</evidence>
<evidence type="ECO:0000259" key="12">
    <source>
        <dbReference type="PROSITE" id="PS52004"/>
    </source>
</evidence>
<evidence type="ECO:0000259" key="11">
    <source>
        <dbReference type="PROSITE" id="PS50075"/>
    </source>
</evidence>
<dbReference type="InterPro" id="IPR014043">
    <property type="entry name" value="Acyl_transferase_dom"/>
</dbReference>
<dbReference type="SUPFAM" id="SSF51735">
    <property type="entry name" value="NAD(P)-binding Rossmann-fold domains"/>
    <property type="match status" value="2"/>
</dbReference>
<evidence type="ECO:0000256" key="2">
    <source>
        <dbReference type="ARBA" id="ARBA00022553"/>
    </source>
</evidence>
<dbReference type="Pfam" id="PF21089">
    <property type="entry name" value="PKS_DH_N"/>
    <property type="match status" value="1"/>
</dbReference>
<dbReference type="Pfam" id="PF16197">
    <property type="entry name" value="KAsynt_C_assoc"/>
    <property type="match status" value="1"/>
</dbReference>
<dbReference type="Proteomes" id="UP000054516">
    <property type="component" value="Unassembled WGS sequence"/>
</dbReference>
<dbReference type="SUPFAM" id="SSF53901">
    <property type="entry name" value="Thiolase-like"/>
    <property type="match status" value="1"/>
</dbReference>
<dbReference type="InterPro" id="IPR011032">
    <property type="entry name" value="GroES-like_sf"/>
</dbReference>
<feature type="domain" description="PKS/mFAS DH" evidence="13">
    <location>
        <begin position="947"/>
        <end position="1237"/>
    </location>
</feature>
<reference evidence="14" key="1">
    <citation type="submission" date="2016-03" db="EMBL/GenBank/DDBJ databases">
        <title>Draft genome sequence of Rosellinia necatrix.</title>
        <authorList>
            <person name="Kanematsu S."/>
        </authorList>
    </citation>
    <scope>NUCLEOTIDE SEQUENCE [LARGE SCALE GENOMIC DNA]</scope>
    <source>
        <strain evidence="14">W97</strain>
    </source>
</reference>
<dbReference type="OMA" id="PNNRCIW"/>
<dbReference type="InterPro" id="IPR009081">
    <property type="entry name" value="PP-bd_ACP"/>
</dbReference>
<dbReference type="InterPro" id="IPR014031">
    <property type="entry name" value="Ketoacyl_synth_C"/>
</dbReference>
<feature type="domain" description="Ketosynthase family 3 (KS3)" evidence="12">
    <location>
        <begin position="49"/>
        <end position="481"/>
    </location>
</feature>
<protein>
    <submittedName>
        <fullName evidence="14">Putative polyketide synthase</fullName>
    </submittedName>
</protein>
<feature type="active site" description="Proton acceptor; for dehydratase activity" evidence="9">
    <location>
        <position position="979"/>
    </location>
</feature>
<dbReference type="SUPFAM" id="SSF50129">
    <property type="entry name" value="GroES-like"/>
    <property type="match status" value="1"/>
</dbReference>
<dbReference type="InterPro" id="IPR020807">
    <property type="entry name" value="PKS_DH"/>
</dbReference>
<dbReference type="Pfam" id="PF14765">
    <property type="entry name" value="PS-DH"/>
    <property type="match status" value="1"/>
</dbReference>
<feature type="active site" description="Proton donor; for dehydratase activity" evidence="9">
    <location>
        <position position="1153"/>
    </location>
</feature>
<dbReference type="GO" id="GO:0032259">
    <property type="term" value="P:methylation"/>
    <property type="evidence" value="ECO:0007669"/>
    <property type="project" value="UniProtKB-KW"/>
</dbReference>
<dbReference type="SUPFAM" id="SSF53335">
    <property type="entry name" value="S-adenosyl-L-methionine-dependent methyltransferases"/>
    <property type="match status" value="1"/>
</dbReference>
<dbReference type="PROSITE" id="PS52004">
    <property type="entry name" value="KS3_2"/>
    <property type="match status" value="1"/>
</dbReference>
<dbReference type="InterPro" id="IPR013968">
    <property type="entry name" value="PKS_KR"/>
</dbReference>
<keyword evidence="8" id="KW-0012">Acyltransferase</keyword>
<dbReference type="Pfam" id="PF00109">
    <property type="entry name" value="ketoacyl-synt"/>
    <property type="match status" value="1"/>
</dbReference>
<keyword evidence="5" id="KW-0521">NADP</keyword>
<dbReference type="InterPro" id="IPR001227">
    <property type="entry name" value="Ac_transferase_dom_sf"/>
</dbReference>
<dbReference type="InterPro" id="IPR016039">
    <property type="entry name" value="Thiolase-like"/>
</dbReference>
<dbReference type="SMART" id="SM00829">
    <property type="entry name" value="PKS_ER"/>
    <property type="match status" value="1"/>
</dbReference>
<dbReference type="InterPro" id="IPR006162">
    <property type="entry name" value="Ppantetheine_attach_site"/>
</dbReference>
<evidence type="ECO:0000256" key="5">
    <source>
        <dbReference type="ARBA" id="ARBA00022857"/>
    </source>
</evidence>
<dbReference type="Gene3D" id="3.40.366.10">
    <property type="entry name" value="Malonyl-Coenzyme A Acyl Carrier Protein, domain 2"/>
    <property type="match status" value="1"/>
</dbReference>
<name>A0A1W2TIX9_ROSNE</name>
<dbReference type="InterPro" id="IPR057326">
    <property type="entry name" value="KR_dom"/>
</dbReference>
<dbReference type="OrthoDB" id="329835at2759"/>
<dbReference type="GO" id="GO:0004312">
    <property type="term" value="F:fatty acid synthase activity"/>
    <property type="evidence" value="ECO:0007669"/>
    <property type="project" value="TreeGrafter"/>
</dbReference>
<dbReference type="InterPro" id="IPR020841">
    <property type="entry name" value="PKS_Beta-ketoAc_synthase_dom"/>
</dbReference>
<dbReference type="CDD" id="cd00833">
    <property type="entry name" value="PKS"/>
    <property type="match status" value="1"/>
</dbReference>
<dbReference type="Pfam" id="PF13602">
    <property type="entry name" value="ADH_zinc_N_2"/>
    <property type="match status" value="1"/>
</dbReference>
<dbReference type="SMART" id="SM00827">
    <property type="entry name" value="PKS_AT"/>
    <property type="match status" value="1"/>
</dbReference>
<dbReference type="Pfam" id="PF08240">
    <property type="entry name" value="ADH_N"/>
    <property type="match status" value="1"/>
</dbReference>
<dbReference type="InterPro" id="IPR049552">
    <property type="entry name" value="PKS_DH_N"/>
</dbReference>
<dbReference type="SMART" id="SM00823">
    <property type="entry name" value="PKS_PP"/>
    <property type="match status" value="1"/>
</dbReference>
<evidence type="ECO:0000256" key="1">
    <source>
        <dbReference type="ARBA" id="ARBA00022450"/>
    </source>
</evidence>
<dbReference type="InterPro" id="IPR020843">
    <property type="entry name" value="ER"/>
</dbReference>
<feature type="region of interest" description="C-terminal hotdog fold" evidence="9">
    <location>
        <begin position="1087"/>
        <end position="1237"/>
    </location>
</feature>
<dbReference type="GO" id="GO:0044550">
    <property type="term" value="P:secondary metabolite biosynthetic process"/>
    <property type="evidence" value="ECO:0007669"/>
    <property type="project" value="TreeGrafter"/>
</dbReference>
<dbReference type="InterPro" id="IPR014030">
    <property type="entry name" value="Ketoacyl_synth_N"/>
</dbReference>
<keyword evidence="15" id="KW-1185">Reference proteome</keyword>
<proteinExistence type="predicted"/>
<evidence type="ECO:0000256" key="7">
    <source>
        <dbReference type="ARBA" id="ARBA00023268"/>
    </source>
</evidence>
<dbReference type="SMART" id="SM00825">
    <property type="entry name" value="PKS_KS"/>
    <property type="match status" value="1"/>
</dbReference>
<dbReference type="Gene3D" id="3.90.180.10">
    <property type="entry name" value="Medium-chain alcohol dehydrogenases, catalytic domain"/>
    <property type="match status" value="1"/>
</dbReference>
<dbReference type="Gene3D" id="3.40.50.150">
    <property type="entry name" value="Vaccinia Virus protein VP39"/>
    <property type="match status" value="1"/>
</dbReference>
<dbReference type="CDD" id="cd02440">
    <property type="entry name" value="AdoMet_MTases"/>
    <property type="match status" value="1"/>
</dbReference>
<dbReference type="PROSITE" id="PS52019">
    <property type="entry name" value="PKS_MFAS_DH"/>
    <property type="match status" value="1"/>
</dbReference>
<dbReference type="InterPro" id="IPR013154">
    <property type="entry name" value="ADH-like_N"/>
</dbReference>
<dbReference type="SMART" id="SM00822">
    <property type="entry name" value="PKS_KR"/>
    <property type="match status" value="1"/>
</dbReference>
<evidence type="ECO:0000256" key="3">
    <source>
        <dbReference type="ARBA" id="ARBA00022603"/>
    </source>
</evidence>
<dbReference type="SUPFAM" id="SSF55048">
    <property type="entry name" value="Probable ACP-binding domain of malonyl-CoA ACP transacylase"/>
    <property type="match status" value="1"/>
</dbReference>
<dbReference type="InterPro" id="IPR029063">
    <property type="entry name" value="SAM-dependent_MTases_sf"/>
</dbReference>
<feature type="domain" description="Carrier" evidence="11">
    <location>
        <begin position="2442"/>
        <end position="2519"/>
    </location>
</feature>
<dbReference type="CDD" id="cd05195">
    <property type="entry name" value="enoyl_red"/>
    <property type="match status" value="1"/>
</dbReference>
<dbReference type="InterPro" id="IPR020806">
    <property type="entry name" value="PKS_PP-bd"/>
</dbReference>
<dbReference type="SMART" id="SM00826">
    <property type="entry name" value="PKS_DH"/>
    <property type="match status" value="1"/>
</dbReference>
<dbReference type="Gene3D" id="3.30.70.3290">
    <property type="match status" value="1"/>
</dbReference>
<dbReference type="GO" id="GO:0016491">
    <property type="term" value="F:oxidoreductase activity"/>
    <property type="evidence" value="ECO:0007669"/>
    <property type="project" value="UniProtKB-KW"/>
</dbReference>
<dbReference type="Pfam" id="PF00698">
    <property type="entry name" value="Acyl_transf_1"/>
    <property type="match status" value="1"/>
</dbReference>
<dbReference type="Gene3D" id="3.40.50.720">
    <property type="entry name" value="NAD(P)-binding Rossmann-like Domain"/>
    <property type="match status" value="1"/>
</dbReference>
<dbReference type="InterPro" id="IPR049551">
    <property type="entry name" value="PKS_DH_C"/>
</dbReference>
<dbReference type="PROSITE" id="PS50075">
    <property type="entry name" value="CARRIER"/>
    <property type="match status" value="1"/>
</dbReference>
<dbReference type="GO" id="GO:0008168">
    <property type="term" value="F:methyltransferase activity"/>
    <property type="evidence" value="ECO:0007669"/>
    <property type="project" value="UniProtKB-KW"/>
</dbReference>
<dbReference type="GO" id="GO:0031177">
    <property type="term" value="F:phosphopantetheine binding"/>
    <property type="evidence" value="ECO:0007669"/>
    <property type="project" value="InterPro"/>
</dbReference>
<evidence type="ECO:0000313" key="15">
    <source>
        <dbReference type="Proteomes" id="UP000054516"/>
    </source>
</evidence>
<dbReference type="InterPro" id="IPR042104">
    <property type="entry name" value="PKS_dehydratase_sf"/>
</dbReference>
<dbReference type="Gene3D" id="1.10.1200.10">
    <property type="entry name" value="ACP-like"/>
    <property type="match status" value="1"/>
</dbReference>
<keyword evidence="1" id="KW-0596">Phosphopantetheine</keyword>
<dbReference type="SUPFAM" id="SSF47336">
    <property type="entry name" value="ACP-like"/>
    <property type="match status" value="1"/>
</dbReference>
<keyword evidence="7" id="KW-0511">Multifunctional enzyme</keyword>
<dbReference type="Pfam" id="PF00550">
    <property type="entry name" value="PP-binding"/>
    <property type="match status" value="1"/>
</dbReference>
<keyword evidence="3" id="KW-0489">Methyltransferase</keyword>
<keyword evidence="4" id="KW-0808">Transferase</keyword>
<feature type="region of interest" description="Disordered" evidence="10">
    <location>
        <begin position="90"/>
        <end position="114"/>
    </location>
</feature>
<dbReference type="InterPro" id="IPR036736">
    <property type="entry name" value="ACP-like_sf"/>
</dbReference>
<dbReference type="GO" id="GO:0006633">
    <property type="term" value="P:fatty acid biosynthetic process"/>
    <property type="evidence" value="ECO:0007669"/>
    <property type="project" value="TreeGrafter"/>
</dbReference>
<evidence type="ECO:0000313" key="14">
    <source>
        <dbReference type="EMBL" id="GAP88125.1"/>
    </source>
</evidence>
<dbReference type="PANTHER" id="PTHR43775">
    <property type="entry name" value="FATTY ACID SYNTHASE"/>
    <property type="match status" value="1"/>
</dbReference>
<keyword evidence="6" id="KW-0560">Oxidoreductase</keyword>
<dbReference type="InterPro" id="IPR049900">
    <property type="entry name" value="PKS_mFAS_DH"/>
</dbReference>
<organism evidence="14">
    <name type="scientific">Rosellinia necatrix</name>
    <name type="common">White root-rot fungus</name>
    <dbReference type="NCBI Taxonomy" id="77044"/>
    <lineage>
        <taxon>Eukaryota</taxon>
        <taxon>Fungi</taxon>
        <taxon>Dikarya</taxon>
        <taxon>Ascomycota</taxon>
        <taxon>Pezizomycotina</taxon>
        <taxon>Sordariomycetes</taxon>
        <taxon>Xylariomycetidae</taxon>
        <taxon>Xylariales</taxon>
        <taxon>Xylariaceae</taxon>
        <taxon>Rosellinia</taxon>
    </lineage>
</organism>
<dbReference type="Gene3D" id="3.40.47.10">
    <property type="match status" value="1"/>
</dbReference>
<dbReference type="Pfam" id="PF08242">
    <property type="entry name" value="Methyltransf_12"/>
    <property type="match status" value="1"/>
</dbReference>
<dbReference type="InterPro" id="IPR013217">
    <property type="entry name" value="Methyltransf_12"/>
</dbReference>
<evidence type="ECO:0000256" key="4">
    <source>
        <dbReference type="ARBA" id="ARBA00022679"/>
    </source>
</evidence>
<dbReference type="InterPro" id="IPR036291">
    <property type="entry name" value="NAD(P)-bd_dom_sf"/>
</dbReference>
<evidence type="ECO:0000256" key="8">
    <source>
        <dbReference type="ARBA" id="ARBA00023315"/>
    </source>
</evidence>
<evidence type="ECO:0000256" key="9">
    <source>
        <dbReference type="PROSITE-ProRule" id="PRU01363"/>
    </source>
</evidence>
<feature type="region of interest" description="N-terminal hotdog fold" evidence="9">
    <location>
        <begin position="947"/>
        <end position="1076"/>
    </location>
</feature>
<keyword evidence="2" id="KW-0597">Phosphoprotein</keyword>
<gene>
    <name evidence="14" type="ORF">SAMD00023353_1501100</name>
</gene>
<dbReference type="Gene3D" id="3.10.129.110">
    <property type="entry name" value="Polyketide synthase dehydratase"/>
    <property type="match status" value="1"/>
</dbReference>
<accession>A0A1W2TIX9</accession>
<dbReference type="EMBL" id="DF977460">
    <property type="protein sequence ID" value="GAP88125.1"/>
    <property type="molecule type" value="Genomic_DNA"/>
</dbReference>
<dbReference type="PANTHER" id="PTHR43775:SF49">
    <property type="entry name" value="SYNTHASE, PUTATIVE (JCVI)-RELATED"/>
    <property type="match status" value="1"/>
</dbReference>
<dbReference type="Pfam" id="PF08659">
    <property type="entry name" value="KR"/>
    <property type="match status" value="1"/>
</dbReference>
<dbReference type="InterPro" id="IPR016035">
    <property type="entry name" value="Acyl_Trfase/lysoPLipase"/>
</dbReference>
<dbReference type="PROSITE" id="PS00012">
    <property type="entry name" value="PHOSPHOPANTETHEINE"/>
    <property type="match status" value="1"/>
</dbReference>
<dbReference type="SUPFAM" id="SSF52151">
    <property type="entry name" value="FabD/lysophospholipase-like"/>
    <property type="match status" value="1"/>
</dbReference>
<dbReference type="InterPro" id="IPR032821">
    <property type="entry name" value="PKS_assoc"/>
</dbReference>
<dbReference type="STRING" id="77044.A0A1W2TIX9"/>
<dbReference type="InterPro" id="IPR050091">
    <property type="entry name" value="PKS_NRPS_Biosynth_Enz"/>
</dbReference>
<dbReference type="InterPro" id="IPR016036">
    <property type="entry name" value="Malonyl_transacylase_ACP-bd"/>
</dbReference>
<dbReference type="Pfam" id="PF02801">
    <property type="entry name" value="Ketoacyl-synt_C"/>
    <property type="match status" value="1"/>
</dbReference>
<evidence type="ECO:0000259" key="13">
    <source>
        <dbReference type="PROSITE" id="PS52019"/>
    </source>
</evidence>
<sequence>MADVVGTASDYDHGVLPPNLLAMDTESTASLPTTDSYSASDDIPKTKGPVPIAICSMATRLPGGISSAEQLWEFLLNKRDGCARIPPERYTTGQAREDATSNGEEQASGIDSEKPHWKTHGYMLDHVDLAAFDSALFSMTRAELAILDPQQRILLELTRECFESAGETSWRGKDVGVYIGTFGEDWNDLQYHDRQDLHLYKLTGAGDFVLSNRISYEYDLKGPSLVLRTGCSASLYGLHLACQALQTGEIPSALVGGCNMIMNPSKVETMFNVGVLSKGASSRSFDADADGYARAEAVSMIYVKRLDDALRDGNPIRAIIRSTASNCDGKTPGLTKPSREAHETLIRASYAAAGLENELHRTGFFECHATGTSSGDPEEAKAVADVFGQGGGVYIGSVKPNLGHSEGASGLTSLLKCIMALENKIIPPNIKFQKPNPNIPFEEGGLRVPTEPIPWPQDRDERASINSFGVGGANAHVIIDSAAEFGIGGTAREAPRGNRLVVFTANDLESARRGSQECSSFITNHLDKLNDAAYTLGKRREHLPYRTFAVVDSANNKDVVFSTPAKTNLITPKPVFIFTGQGAQWPTMGAALLSEYPTAMHDLKVMEQALATLGQDLAPNWSLSEELLRPKESSQVYKAEFSQPLCTAVQMMVVNILRDWGVMPAAVLGHSSGEIAAAYASSALTMQEAIISAYLRGRVTKGSTDTPGAMAAIGLGSSDIQPYLVDGIVIACENSPSNTTLSGDEDKVVQVIEAVKADHPDVIARRLQVDMAYHSHHMKKIGEQYEQQLSPYVSSKPARVPFFSTVTGNMAMGDSLDASYWRSNLESPVLFNTGVKELLEFQGHNVILVEVGPHSALSGPLRQILSHLKAQQALYLPTLMRSQDDSVALLNTVGQLFCKGLRVRFDYINPPGRVLHTLPSYPWNHETRYWYESRVSREYRGRHFPHHPIIGSRVVEVSPLEPTWRNMLRLDTIPWCQDHKIGSDVVFPGTGYLAMAAEAMRQLSGAEDVSLRQITIASALLLGPEPTEVILSMRPQKLTNSLDSSWYEFSLSSYDELSNSWTKHCFGHVKAGGGNIPERTAPIAHLPREVEPAYWYKAMRSVGLNYGPQFQGLGRISTHLMQNVAIADLRLDAVAEPEPQDHAVYYFHPASSDACMQLLSAAASRGQARSFHRKAVPTYIGEAYFKGPQGTVTVEAAADVLPNGAIVGTCIGADSTNAVVMQLKDVKLTPLDDGDAPVEDTHAGGRVLWQPDIDFQDASQLLHSHKEVREAYFRLQRLVLLCCISAQDDLNGKDIPVTEIQPHLTKYREWVSEQVRLAKTEGYPLLSAAEVSELLQLSPEARPDRIAEYLQLVLETEYATIGKTVHRIYESLSGILSGEVDGLEILRQDDALAEIYGLGNQWDYGPWLRLLSHRTPHLRILEIGAGTGATTDVVLRGLDTFYSYTYTDVSAGFFPAAKERFGQFGPRMQFQTLDIASDPLEQGFAANSFDLIIAANVLHVTPNIGETLANVRKLLRPTGKLLLQEMYMTVKWLNFIMGPLPGWWLGEEDGRSQEPYVSPERWAQELLAAGFLAPEASIFDDQVPFQANVTMVSSPDITLEASPPVYLLSGNPEGEIAMNISASLRNLGLQIENIGLSDKPQGFVISILDLEGRSFLQNISLDKYARFRDFLSELTELGMLWLSKPSQINCSDPQYSAILGFLRVVRNETGASLCTLELDDIKSAKAWQTVVQVYQKIRKTRAVERDDLADPDCEFAYSDGIIYLPRFRWISVSDELTAQPEVVQTYKRLEIGKRGSLKSLQWVERPLRDDLTGEEVYVDIRAVGMNFKDTLIAMGVINGPTEAGDGFGVECSGVIRAVGPDVTDFVVGERVMAITSDAYATTTRTAASRCIKMPDDLSFEEAASMPCVYPTVIHGLINLARLEKGQTVLIHSACGGIGIAAMHICNMLGIDKIYATVGSAEKVQYLMDTFGLPRSHIFSSRDDSFLAGIMRETMDCGVDVVLNSLSGELLHASWKCVAEFGSMVEIGKRDFIGQGRLDMESFEGNRAFFGIEMWPIITKQPHRIRKLSEQFMGYYRTGVLKPIQPIRVFDAADIEPAIRTMQKGQHIGKLVVRIPEDTSSIGASPARQKLTLRADASYLLVGGLGGLGRSIAMWMVENGAKNLIFISRSGGTKPHEIALLKALEGSGCTADVVMGSVTELDSVVRAVEQARAPIAGVIQLSMVLRDHLFADMPFEDWEAVIQPKIEGTWNLHNALARQSLDFFVLFSSFAGLIGQRGQANYASASTFLDAFVQFRHRIGLPASVLDVGAVADVGFVAERPDLIQFFKTTSHYFLQEQDVLDSVELAIKKSKPSLSKPNGSFVSDSQIALAMRSTIPLSSPQNRNVWRRDARLSLYHTLEAEAGRDGAAAGETTGTGDNDEDAEIRRLLAAAEADLSIVTQDTFTEQLAQRIGVAFFNFMMKSIEELDINAPFASLGIDSLVAIEVRNWLRLSLGIELSVLEIMRSESLLALAKFGAKKWASKLAAK</sequence>
<evidence type="ECO:0000256" key="6">
    <source>
        <dbReference type="ARBA" id="ARBA00023002"/>
    </source>
</evidence>